<protein>
    <submittedName>
        <fullName evidence="1">Uncharacterized protein</fullName>
    </submittedName>
</protein>
<dbReference type="Proteomes" id="UP000308600">
    <property type="component" value="Unassembled WGS sequence"/>
</dbReference>
<evidence type="ECO:0000313" key="1">
    <source>
        <dbReference type="EMBL" id="TFK65784.1"/>
    </source>
</evidence>
<name>A0ACD3AJF8_9AGAR</name>
<dbReference type="EMBL" id="ML208426">
    <property type="protein sequence ID" value="TFK65784.1"/>
    <property type="molecule type" value="Genomic_DNA"/>
</dbReference>
<sequence>TQQNLVPFPLNLILIARRVHHWLIPKIYETIIIHENKDKGYPIKWDRVNLEQFGHFVQNLFIQASPSPASSLLWLKPCPNVTNLSCWVHISQDMMVTMSHLRLTYLSINPNTIQHPSPSLIEAFATVTHLDCLGHVDIALGNIICFTSLTHIAVSRYNIIERPILPILFDRFPRLQAVISLKVADSYERRVSVVEDFDPDSDDPRVVKISFPLENGVGDWLEVVRHGRGIWGLADEAINSRRGAKGNMVRGNNPMKS</sequence>
<evidence type="ECO:0000313" key="2">
    <source>
        <dbReference type="Proteomes" id="UP000308600"/>
    </source>
</evidence>
<organism evidence="1 2">
    <name type="scientific">Pluteus cervinus</name>
    <dbReference type="NCBI Taxonomy" id="181527"/>
    <lineage>
        <taxon>Eukaryota</taxon>
        <taxon>Fungi</taxon>
        <taxon>Dikarya</taxon>
        <taxon>Basidiomycota</taxon>
        <taxon>Agaricomycotina</taxon>
        <taxon>Agaricomycetes</taxon>
        <taxon>Agaricomycetidae</taxon>
        <taxon>Agaricales</taxon>
        <taxon>Pluteineae</taxon>
        <taxon>Pluteaceae</taxon>
        <taxon>Pluteus</taxon>
    </lineage>
</organism>
<accession>A0ACD3AJF8</accession>
<gene>
    <name evidence="1" type="ORF">BDN72DRAFT_180031</name>
</gene>
<feature type="non-terminal residue" evidence="1">
    <location>
        <position position="1"/>
    </location>
</feature>
<keyword evidence="2" id="KW-1185">Reference proteome</keyword>
<proteinExistence type="predicted"/>
<reference evidence="1 2" key="1">
    <citation type="journal article" date="2019" name="Nat. Ecol. Evol.">
        <title>Megaphylogeny resolves global patterns of mushroom evolution.</title>
        <authorList>
            <person name="Varga T."/>
            <person name="Krizsan K."/>
            <person name="Foldi C."/>
            <person name="Dima B."/>
            <person name="Sanchez-Garcia M."/>
            <person name="Sanchez-Ramirez S."/>
            <person name="Szollosi G.J."/>
            <person name="Szarkandi J.G."/>
            <person name="Papp V."/>
            <person name="Albert L."/>
            <person name="Andreopoulos W."/>
            <person name="Angelini C."/>
            <person name="Antonin V."/>
            <person name="Barry K.W."/>
            <person name="Bougher N.L."/>
            <person name="Buchanan P."/>
            <person name="Buyck B."/>
            <person name="Bense V."/>
            <person name="Catcheside P."/>
            <person name="Chovatia M."/>
            <person name="Cooper J."/>
            <person name="Damon W."/>
            <person name="Desjardin D."/>
            <person name="Finy P."/>
            <person name="Geml J."/>
            <person name="Haridas S."/>
            <person name="Hughes K."/>
            <person name="Justo A."/>
            <person name="Karasinski D."/>
            <person name="Kautmanova I."/>
            <person name="Kiss B."/>
            <person name="Kocsube S."/>
            <person name="Kotiranta H."/>
            <person name="LaButti K.M."/>
            <person name="Lechner B.E."/>
            <person name="Liimatainen K."/>
            <person name="Lipzen A."/>
            <person name="Lukacs Z."/>
            <person name="Mihaltcheva S."/>
            <person name="Morgado L.N."/>
            <person name="Niskanen T."/>
            <person name="Noordeloos M.E."/>
            <person name="Ohm R.A."/>
            <person name="Ortiz-Santana B."/>
            <person name="Ovrebo C."/>
            <person name="Racz N."/>
            <person name="Riley R."/>
            <person name="Savchenko A."/>
            <person name="Shiryaev A."/>
            <person name="Soop K."/>
            <person name="Spirin V."/>
            <person name="Szebenyi C."/>
            <person name="Tomsovsky M."/>
            <person name="Tulloss R.E."/>
            <person name="Uehling J."/>
            <person name="Grigoriev I.V."/>
            <person name="Vagvolgyi C."/>
            <person name="Papp T."/>
            <person name="Martin F.M."/>
            <person name="Miettinen O."/>
            <person name="Hibbett D.S."/>
            <person name="Nagy L.G."/>
        </authorList>
    </citation>
    <scope>NUCLEOTIDE SEQUENCE [LARGE SCALE GENOMIC DNA]</scope>
    <source>
        <strain evidence="1 2">NL-1719</strain>
    </source>
</reference>